<dbReference type="OrthoDB" id="9782542at2"/>
<keyword evidence="2" id="KW-0812">Transmembrane</keyword>
<reference evidence="4 5" key="1">
    <citation type="submission" date="2016-10" db="EMBL/GenBank/DDBJ databases">
        <authorList>
            <person name="de Groot N.N."/>
        </authorList>
    </citation>
    <scope>NUCLEOTIDE SEQUENCE [LARGE SCALE GENOMIC DNA]</scope>
    <source>
        <strain evidence="4 5">S137</strain>
    </source>
</reference>
<keyword evidence="2" id="KW-1133">Transmembrane helix</keyword>
<dbReference type="PANTHER" id="PTHR33392">
    <property type="entry name" value="POLYISOPRENYL-TEICHOIC ACID--PEPTIDOGLYCAN TEICHOIC ACID TRANSFERASE TAGU"/>
    <property type="match status" value="1"/>
</dbReference>
<sequence>MGKKGNDKGGKINVTQQNIKYKRKLLAQRRRRARLRLLVLLVMSATILMGVLFAGYALVSLGSKIHQEYQAMYAGYTQRQQARRGAVDPRFDGYTNVLILGIDEGVDEDGGEGKRADGIVVASFENSTGKLRFIHIPEDTWVNVAGSQQQMKIKNLYAMGGAPLMTRQVNALLGVSIHQYMVLDMRAFSELIDAIGGVDIYVEADMNYDDAEGGISIHLPRGYQNLDGNQAVQYLRYRSDDLDDLGRMQRQQRFCKAVYQNLLQFRTLTKLPAIAEIIKQRVETSAEIFDSMYLANVLRHLSSVPPESIILPGAPAADDASIWVLDDAATVQRMQELFPPEDINEEKPSP</sequence>
<protein>
    <submittedName>
        <fullName evidence="4">Transcriptional attenuator, LytR family</fullName>
    </submittedName>
</protein>
<dbReference type="AlphaFoldDB" id="A0A1H0S4T7"/>
<feature type="domain" description="Cell envelope-related transcriptional attenuator" evidence="3">
    <location>
        <begin position="115"/>
        <end position="262"/>
    </location>
</feature>
<keyword evidence="2" id="KW-0472">Membrane</keyword>
<comment type="similarity">
    <text evidence="1">Belongs to the LytR/CpsA/Psr (LCP) family.</text>
</comment>
<dbReference type="InterPro" id="IPR004474">
    <property type="entry name" value="LytR_CpsA_psr"/>
</dbReference>
<proteinExistence type="inferred from homology"/>
<dbReference type="Proteomes" id="UP000182412">
    <property type="component" value="Unassembled WGS sequence"/>
</dbReference>
<evidence type="ECO:0000259" key="3">
    <source>
        <dbReference type="Pfam" id="PF03816"/>
    </source>
</evidence>
<dbReference type="EMBL" id="FNJQ01000015">
    <property type="protein sequence ID" value="SDP36704.1"/>
    <property type="molecule type" value="Genomic_DNA"/>
</dbReference>
<dbReference type="InterPro" id="IPR050922">
    <property type="entry name" value="LytR/CpsA/Psr_CW_biosynth"/>
</dbReference>
<accession>A0A1H0S4T7</accession>
<evidence type="ECO:0000313" key="5">
    <source>
        <dbReference type="Proteomes" id="UP000182412"/>
    </source>
</evidence>
<feature type="transmembrane region" description="Helical" evidence="2">
    <location>
        <begin position="37"/>
        <end position="59"/>
    </location>
</feature>
<dbReference type="Gene3D" id="3.40.630.190">
    <property type="entry name" value="LCP protein"/>
    <property type="match status" value="1"/>
</dbReference>
<name>A0A1H0S4T7_SELRU</name>
<dbReference type="RefSeq" id="WP_074572306.1">
    <property type="nucleotide sequence ID" value="NZ_FNJQ01000015.1"/>
</dbReference>
<gene>
    <name evidence="4" type="ORF">SAMN05216366_11560</name>
</gene>
<evidence type="ECO:0000313" key="4">
    <source>
        <dbReference type="EMBL" id="SDP36704.1"/>
    </source>
</evidence>
<organism evidence="4 5">
    <name type="scientific">Selenomonas ruminantium</name>
    <dbReference type="NCBI Taxonomy" id="971"/>
    <lineage>
        <taxon>Bacteria</taxon>
        <taxon>Bacillati</taxon>
        <taxon>Bacillota</taxon>
        <taxon>Negativicutes</taxon>
        <taxon>Selenomonadales</taxon>
        <taxon>Selenomonadaceae</taxon>
        <taxon>Selenomonas</taxon>
    </lineage>
</organism>
<dbReference type="PANTHER" id="PTHR33392:SF6">
    <property type="entry name" value="POLYISOPRENYL-TEICHOIC ACID--PEPTIDOGLYCAN TEICHOIC ACID TRANSFERASE TAGU"/>
    <property type="match status" value="1"/>
</dbReference>
<evidence type="ECO:0000256" key="2">
    <source>
        <dbReference type="SAM" id="Phobius"/>
    </source>
</evidence>
<dbReference type="NCBIfam" id="TIGR00350">
    <property type="entry name" value="lytR_cpsA_psr"/>
    <property type="match status" value="1"/>
</dbReference>
<dbReference type="Pfam" id="PF03816">
    <property type="entry name" value="LytR_cpsA_psr"/>
    <property type="match status" value="1"/>
</dbReference>
<evidence type="ECO:0000256" key="1">
    <source>
        <dbReference type="ARBA" id="ARBA00006068"/>
    </source>
</evidence>